<evidence type="ECO:0000313" key="1">
    <source>
        <dbReference type="EMBL" id="MDQ0151909.1"/>
    </source>
</evidence>
<gene>
    <name evidence="1" type="ORF">J2S20_000591</name>
</gene>
<comment type="caution">
    <text evidence="1">The sequence shown here is derived from an EMBL/GenBank/DDBJ whole genome shotgun (WGS) entry which is preliminary data.</text>
</comment>
<reference evidence="1" key="1">
    <citation type="submission" date="2023-07" db="EMBL/GenBank/DDBJ databases">
        <title>Genomic Encyclopedia of Type Strains, Phase IV (KMG-IV): sequencing the most valuable type-strain genomes for metagenomic binning, comparative biology and taxonomic classification.</title>
        <authorList>
            <person name="Goeker M."/>
        </authorList>
    </citation>
    <scope>NUCLEOTIDE SEQUENCE</scope>
    <source>
        <strain evidence="1">DSM 19659</strain>
    </source>
</reference>
<dbReference type="EMBL" id="JAUSTO010000003">
    <property type="protein sequence ID" value="MDQ0151909.1"/>
    <property type="molecule type" value="Genomic_DNA"/>
</dbReference>
<accession>A0AAE3V904</accession>
<dbReference type="InterPro" id="IPR011990">
    <property type="entry name" value="TPR-like_helical_dom_sf"/>
</dbReference>
<keyword evidence="2" id="KW-1185">Reference proteome</keyword>
<dbReference type="Proteomes" id="UP001241537">
    <property type="component" value="Unassembled WGS sequence"/>
</dbReference>
<name>A0AAE3V904_9FIRM</name>
<dbReference type="SUPFAM" id="SSF48452">
    <property type="entry name" value="TPR-like"/>
    <property type="match status" value="1"/>
</dbReference>
<organism evidence="1 2">
    <name type="scientific">Moryella indoligenes</name>
    <dbReference type="NCBI Taxonomy" id="371674"/>
    <lineage>
        <taxon>Bacteria</taxon>
        <taxon>Bacillati</taxon>
        <taxon>Bacillota</taxon>
        <taxon>Clostridia</taxon>
        <taxon>Lachnospirales</taxon>
        <taxon>Lachnospiraceae</taxon>
        <taxon>Moryella</taxon>
    </lineage>
</organism>
<protein>
    <submittedName>
        <fullName evidence="1">Tetratricopeptide (TPR) repeat protein</fullName>
    </submittedName>
</protein>
<dbReference type="RefSeq" id="WP_106611663.1">
    <property type="nucleotide sequence ID" value="NZ_JAUSTO010000003.1"/>
</dbReference>
<proteinExistence type="predicted"/>
<sequence>MGLMLCGTANSACALWLEELGLRIYTAEELSYCILKYPLLFMDELFGEALFYFLAEGAGETVLAAELRELSAAGVDRTVLLSKIPEAIGYCNAQEAARFRLGLQKLKSLSQAEYWKKKGDFLFSLRKFGKAVAVYERVLNGELSGGISLSLRGRLLCGEGCAYANLFLSEKAYRCFVEAYELLKDRNILKRIYFLSLIEPTIGVRERYLSAVEGETQLSWDREYEEARQRAASGAESRRVAEIFKGDPVQRAAAAAETVRRWKEEYRSML</sequence>
<evidence type="ECO:0000313" key="2">
    <source>
        <dbReference type="Proteomes" id="UP001241537"/>
    </source>
</evidence>
<dbReference type="AlphaFoldDB" id="A0AAE3V904"/>